<keyword evidence="2" id="KW-1185">Reference proteome</keyword>
<name>A0A6B0GLW4_9EURY</name>
<protein>
    <submittedName>
        <fullName evidence="1">Uncharacterized protein</fullName>
    </submittedName>
</protein>
<organism evidence="1 2">
    <name type="scientific">Halomarina oriensis</name>
    <dbReference type="NCBI Taxonomy" id="671145"/>
    <lineage>
        <taxon>Archaea</taxon>
        <taxon>Methanobacteriati</taxon>
        <taxon>Methanobacteriota</taxon>
        <taxon>Stenosarchaea group</taxon>
        <taxon>Halobacteria</taxon>
        <taxon>Halobacteriales</taxon>
        <taxon>Natronomonadaceae</taxon>
        <taxon>Halomarina</taxon>
    </lineage>
</organism>
<dbReference type="AlphaFoldDB" id="A0A6B0GLW4"/>
<evidence type="ECO:0000313" key="2">
    <source>
        <dbReference type="Proteomes" id="UP000451471"/>
    </source>
</evidence>
<proteinExistence type="predicted"/>
<sequence>MKRVERLEELIDSFDEGEEVVIFDEAGDVSKSRRAARFGRFLQDARRRRRLRACRNCGSKRYTVERPTACRSCGRTDADWSIANRPLFTTVIVENRNSNDTS</sequence>
<dbReference type="RefSeq" id="WP_158202859.1">
    <property type="nucleotide sequence ID" value="NZ_WSZK01000004.1"/>
</dbReference>
<evidence type="ECO:0000313" key="1">
    <source>
        <dbReference type="EMBL" id="MWG33125.1"/>
    </source>
</evidence>
<dbReference type="Proteomes" id="UP000451471">
    <property type="component" value="Unassembled WGS sequence"/>
</dbReference>
<gene>
    <name evidence="1" type="ORF">GQS65_01245</name>
</gene>
<reference evidence="1 2" key="1">
    <citation type="submission" date="2019-12" db="EMBL/GenBank/DDBJ databases">
        <title>Halocatena pleomorpha gen. nov. sp. nov., an extremely halophilic archaeon of family Halobacteriaceae isolated from saltpan soil.</title>
        <authorList>
            <person name="Pal Y."/>
            <person name="Verma A."/>
            <person name="Krishnamurthi S."/>
            <person name="Kumar P."/>
        </authorList>
    </citation>
    <scope>NUCLEOTIDE SEQUENCE [LARGE SCALE GENOMIC DNA]</scope>
    <source>
        <strain evidence="1 2">JCM 16495</strain>
    </source>
</reference>
<accession>A0A6B0GLW4</accession>
<comment type="caution">
    <text evidence="1">The sequence shown here is derived from an EMBL/GenBank/DDBJ whole genome shotgun (WGS) entry which is preliminary data.</text>
</comment>
<dbReference type="EMBL" id="WSZK01000004">
    <property type="protein sequence ID" value="MWG33125.1"/>
    <property type="molecule type" value="Genomic_DNA"/>
</dbReference>